<feature type="domain" description="DDE Tnp4" evidence="3">
    <location>
        <begin position="187"/>
        <end position="348"/>
    </location>
</feature>
<sequence length="378" mass="42877">MPATKKQKSNIIATASLSALETVSARRITEEAYTSSESVYTPSNSAATRLISGRNNKAYLCHLGLRVQAFEILYKEFVLHYPQKCQTECPRILDAKMVLALVLIWLHSEMEQEVLGLIFGAPAAVINRSKDLGIQTLLTVFQSKPNDPRWEIAWPSSNKKAEFNEMVLSKTAIDFERGVLAGVFGFVDSLSLKIEHPVDPLEHNAYYIKCKRDCFTSQIIAFTPDGCICYVRFNCPGTWDDSEIAEPLYENLLSSKCHEPFKVISDSSFPCKRKFASKVLSTSKRNAVGVNLQDRETKRKHAVIKKNIPAVRWGMKSLQKWFGRLNLKLSANKQERHDSLSVVWRLHNFRIRVDGNNQIRTAYHGAWNYGENALETSE</sequence>
<dbReference type="InterPro" id="IPR027806">
    <property type="entry name" value="HARBI1_dom"/>
</dbReference>
<dbReference type="AlphaFoldDB" id="A0A8H7V3W7"/>
<comment type="caution">
    <text evidence="4">The sequence shown here is derived from an EMBL/GenBank/DDBJ whole genome shotgun (WGS) entry which is preliminary data.</text>
</comment>
<accession>A0A8H7V3W7</accession>
<dbReference type="EMBL" id="JAEPRD010000031">
    <property type="protein sequence ID" value="KAG2206255.1"/>
    <property type="molecule type" value="Genomic_DNA"/>
</dbReference>
<dbReference type="Pfam" id="PF13359">
    <property type="entry name" value="DDE_Tnp_4"/>
    <property type="match status" value="1"/>
</dbReference>
<evidence type="ECO:0000259" key="3">
    <source>
        <dbReference type="Pfam" id="PF13359"/>
    </source>
</evidence>
<reference evidence="4" key="1">
    <citation type="submission" date="2020-12" db="EMBL/GenBank/DDBJ databases">
        <title>Metabolic potential, ecology and presence of endohyphal bacteria is reflected in genomic diversity of Mucoromycotina.</title>
        <authorList>
            <person name="Muszewska A."/>
            <person name="Okrasinska A."/>
            <person name="Steczkiewicz K."/>
            <person name="Drgas O."/>
            <person name="Orlowska M."/>
            <person name="Perlinska-Lenart U."/>
            <person name="Aleksandrzak-Piekarczyk T."/>
            <person name="Szatraj K."/>
            <person name="Zielenkiewicz U."/>
            <person name="Pilsyk S."/>
            <person name="Malc E."/>
            <person name="Mieczkowski P."/>
            <person name="Kruszewska J.S."/>
            <person name="Biernat P."/>
            <person name="Pawlowska J."/>
        </authorList>
    </citation>
    <scope>NUCLEOTIDE SEQUENCE</scope>
    <source>
        <strain evidence="4">WA0000017839</strain>
    </source>
</reference>
<comment type="cofactor">
    <cofactor evidence="1">
        <name>a divalent metal cation</name>
        <dbReference type="ChEBI" id="CHEBI:60240"/>
    </cofactor>
</comment>
<organism evidence="4 5">
    <name type="scientific">Mucor saturninus</name>
    <dbReference type="NCBI Taxonomy" id="64648"/>
    <lineage>
        <taxon>Eukaryota</taxon>
        <taxon>Fungi</taxon>
        <taxon>Fungi incertae sedis</taxon>
        <taxon>Mucoromycota</taxon>
        <taxon>Mucoromycotina</taxon>
        <taxon>Mucoromycetes</taxon>
        <taxon>Mucorales</taxon>
        <taxon>Mucorineae</taxon>
        <taxon>Mucoraceae</taxon>
        <taxon>Mucor</taxon>
    </lineage>
</organism>
<dbReference type="OrthoDB" id="78198at2759"/>
<dbReference type="PANTHER" id="PTHR48471:SF1">
    <property type="entry name" value="DDE TNP4 DOMAIN-CONTAINING PROTEIN"/>
    <property type="match status" value="1"/>
</dbReference>
<evidence type="ECO:0000313" key="4">
    <source>
        <dbReference type="EMBL" id="KAG2206255.1"/>
    </source>
</evidence>
<keyword evidence="2" id="KW-0479">Metal-binding</keyword>
<evidence type="ECO:0000256" key="1">
    <source>
        <dbReference type="ARBA" id="ARBA00001968"/>
    </source>
</evidence>
<keyword evidence="5" id="KW-1185">Reference proteome</keyword>
<proteinExistence type="predicted"/>
<dbReference type="PANTHER" id="PTHR48471">
    <property type="entry name" value="DDE TNP4 DOMAIN-CONTAINING PROTEIN"/>
    <property type="match status" value="1"/>
</dbReference>
<name>A0A8H7V3W7_9FUNG</name>
<dbReference type="GO" id="GO:0046872">
    <property type="term" value="F:metal ion binding"/>
    <property type="evidence" value="ECO:0007669"/>
    <property type="project" value="UniProtKB-KW"/>
</dbReference>
<protein>
    <recommendedName>
        <fullName evidence="3">DDE Tnp4 domain-containing protein</fullName>
    </recommendedName>
</protein>
<evidence type="ECO:0000256" key="2">
    <source>
        <dbReference type="ARBA" id="ARBA00022723"/>
    </source>
</evidence>
<dbReference type="Proteomes" id="UP000603453">
    <property type="component" value="Unassembled WGS sequence"/>
</dbReference>
<gene>
    <name evidence="4" type="ORF">INT47_007268</name>
</gene>
<evidence type="ECO:0000313" key="5">
    <source>
        <dbReference type="Proteomes" id="UP000603453"/>
    </source>
</evidence>